<keyword evidence="6" id="KW-0813">Transport</keyword>
<dbReference type="Proteomes" id="UP000284824">
    <property type="component" value="Unassembled WGS sequence"/>
</dbReference>
<evidence type="ECO:0000313" key="9">
    <source>
        <dbReference type="EMBL" id="RVX43919.1"/>
    </source>
</evidence>
<keyword evidence="6" id="KW-0249">Electron transport</keyword>
<comment type="cofactor">
    <cofactor evidence="6">
        <name>[4Fe-4S] cluster</name>
        <dbReference type="ChEBI" id="CHEBI:49883"/>
    </cofactor>
    <text evidence="6">Binds 2 [4Fe-4S] clusters.</text>
</comment>
<evidence type="ECO:0000256" key="2">
    <source>
        <dbReference type="ARBA" id="ARBA00022723"/>
    </source>
</evidence>
<comment type="function">
    <text evidence="6">Component of a complex that catalyzes the oxidation of glycolate to glyoxylate.</text>
</comment>
<dbReference type="PANTHER" id="PTHR32479:SF17">
    <property type="entry name" value="GLYCOLATE OXIDASE IRON-SULFUR SUBUNIT"/>
    <property type="match status" value="1"/>
</dbReference>
<reference evidence="9 10" key="1">
    <citation type="submission" date="2019-01" db="EMBL/GenBank/DDBJ databases">
        <title>Sequencing the genomes of 1000 actinobacteria strains.</title>
        <authorList>
            <person name="Klenk H.-P."/>
        </authorList>
    </citation>
    <scope>NUCLEOTIDE SEQUENCE [LARGE SCALE GENOMIC DNA]</scope>
    <source>
        <strain evidence="9 10">DSM 43925</strain>
    </source>
</reference>
<dbReference type="EMBL" id="SAUN01000001">
    <property type="protein sequence ID" value="RVX43919.1"/>
    <property type="molecule type" value="Genomic_DNA"/>
</dbReference>
<evidence type="ECO:0000256" key="7">
    <source>
        <dbReference type="SAM" id="MobiDB-lite"/>
    </source>
</evidence>
<dbReference type="EC" id="1.1.99.14" evidence="6"/>
<feature type="region of interest" description="Disordered" evidence="7">
    <location>
        <begin position="390"/>
        <end position="419"/>
    </location>
</feature>
<keyword evidence="2 6" id="KW-0479">Metal-binding</keyword>
<evidence type="ECO:0000259" key="8">
    <source>
        <dbReference type="PROSITE" id="PS51379"/>
    </source>
</evidence>
<dbReference type="PIRSF" id="PIRSF000139">
    <property type="entry name" value="Glc_ox_4Fe-4S"/>
    <property type="match status" value="1"/>
</dbReference>
<dbReference type="Pfam" id="PF13183">
    <property type="entry name" value="Fer4_8"/>
    <property type="match status" value="1"/>
</dbReference>
<keyword evidence="1 6" id="KW-0004">4Fe-4S</keyword>
<dbReference type="GO" id="GO:0051539">
    <property type="term" value="F:4 iron, 4 sulfur cluster binding"/>
    <property type="evidence" value="ECO:0007669"/>
    <property type="project" value="UniProtKB-UniRule"/>
</dbReference>
<keyword evidence="4 6" id="KW-0408">Iron</keyword>
<comment type="catalytic activity">
    <reaction evidence="6">
        <text>glycolate + A = glyoxylate + AH2</text>
        <dbReference type="Rhea" id="RHEA:21264"/>
        <dbReference type="ChEBI" id="CHEBI:13193"/>
        <dbReference type="ChEBI" id="CHEBI:17499"/>
        <dbReference type="ChEBI" id="CHEBI:29805"/>
        <dbReference type="ChEBI" id="CHEBI:36655"/>
        <dbReference type="EC" id="1.1.99.14"/>
    </reaction>
</comment>
<dbReference type="AlphaFoldDB" id="A0A438MDN5"/>
<keyword evidence="10" id="KW-1185">Reference proteome</keyword>
<accession>A0A438MDN5</accession>
<sequence>MTVHGDPPGMRRTSNGPLPDDLLSTCVSCGFCLPACPTYNLTGDERSSPRGRINLMRALQEGTLTADDPTMIEESSFCMGCRACEPVCPAGVQYGHLLEQWRHEVWQGDHKPVLVRLLTAIVTHRRLVHLLGVPRLLRHLVTSRGGRQVATAGEPADRSPARDATRPGAQLMLGCFERALFPAVSDAAQALAPELEVPAPQGCCGALHAHNADPERGSAMAERLGSELPGLIVTTAGGCAAHLASVLGEERVLELSQYLSTAWRPTGHLLFGGRRARVALQDSCHLRNGLGVWREPRDLIAAVADYVELPGAATCCGAAGTYSLLRPADSRAVLAPKLEALEEANVDVVVALNPGCLRQLRSGLARAGSPITAMHLAELLLAARQNRDIGAPHRKGPLRLLRRGSRGRQAQPRGGTGAG</sequence>
<evidence type="ECO:0000256" key="4">
    <source>
        <dbReference type="ARBA" id="ARBA00023004"/>
    </source>
</evidence>
<evidence type="ECO:0000256" key="3">
    <source>
        <dbReference type="ARBA" id="ARBA00022737"/>
    </source>
</evidence>
<name>A0A438MDN5_9ACTN</name>
<feature type="domain" description="4Fe-4S ferredoxin-type" evidence="8">
    <location>
        <begin position="68"/>
        <end position="92"/>
    </location>
</feature>
<keyword evidence="5 6" id="KW-0411">Iron-sulfur</keyword>
<dbReference type="Gene3D" id="1.10.1060.10">
    <property type="entry name" value="Alpha-helical ferredoxin"/>
    <property type="match status" value="1"/>
</dbReference>
<proteinExistence type="predicted"/>
<dbReference type="SUPFAM" id="SSF46548">
    <property type="entry name" value="alpha-helical ferredoxin"/>
    <property type="match status" value="1"/>
</dbReference>
<dbReference type="GO" id="GO:0046872">
    <property type="term" value="F:metal ion binding"/>
    <property type="evidence" value="ECO:0007669"/>
    <property type="project" value="UniProtKB-UniRule"/>
</dbReference>
<dbReference type="PROSITE" id="PS51379">
    <property type="entry name" value="4FE4S_FER_2"/>
    <property type="match status" value="2"/>
</dbReference>
<dbReference type="InterPro" id="IPR017900">
    <property type="entry name" value="4Fe4S_Fe_S_CS"/>
</dbReference>
<dbReference type="InterPro" id="IPR012257">
    <property type="entry name" value="Glc_ox_4Fe-4S"/>
</dbReference>
<feature type="domain" description="4Fe-4S ferredoxin-type" evidence="8">
    <location>
        <begin position="15"/>
        <end position="46"/>
    </location>
</feature>
<comment type="catalytic activity">
    <reaction evidence="6">
        <text>(R)-lactate + A = pyruvate + AH2</text>
        <dbReference type="Rhea" id="RHEA:15089"/>
        <dbReference type="ChEBI" id="CHEBI:13193"/>
        <dbReference type="ChEBI" id="CHEBI:15361"/>
        <dbReference type="ChEBI" id="CHEBI:16004"/>
        <dbReference type="ChEBI" id="CHEBI:17499"/>
    </reaction>
</comment>
<gene>
    <name evidence="9" type="ORF">EDD27_6629</name>
</gene>
<dbReference type="InterPro" id="IPR009051">
    <property type="entry name" value="Helical_ferredxn"/>
</dbReference>
<organism evidence="9 10">
    <name type="scientific">Nonomuraea polychroma</name>
    <dbReference type="NCBI Taxonomy" id="46176"/>
    <lineage>
        <taxon>Bacteria</taxon>
        <taxon>Bacillati</taxon>
        <taxon>Actinomycetota</taxon>
        <taxon>Actinomycetes</taxon>
        <taxon>Streptosporangiales</taxon>
        <taxon>Streptosporangiaceae</taxon>
        <taxon>Nonomuraea</taxon>
    </lineage>
</organism>
<dbReference type="Pfam" id="PF02754">
    <property type="entry name" value="CCG"/>
    <property type="match status" value="2"/>
</dbReference>
<dbReference type="PROSITE" id="PS00198">
    <property type="entry name" value="4FE4S_FER_1"/>
    <property type="match status" value="1"/>
</dbReference>
<keyword evidence="3" id="KW-0677">Repeat</keyword>
<evidence type="ECO:0000256" key="1">
    <source>
        <dbReference type="ARBA" id="ARBA00022485"/>
    </source>
</evidence>
<comment type="caution">
    <text evidence="9">The sequence shown here is derived from an EMBL/GenBank/DDBJ whole genome shotgun (WGS) entry which is preliminary data.</text>
</comment>
<dbReference type="PANTHER" id="PTHR32479">
    <property type="entry name" value="GLYCOLATE OXIDASE IRON-SULFUR SUBUNIT"/>
    <property type="match status" value="1"/>
</dbReference>
<evidence type="ECO:0000256" key="6">
    <source>
        <dbReference type="PIRNR" id="PIRNR000139"/>
    </source>
</evidence>
<dbReference type="InterPro" id="IPR017896">
    <property type="entry name" value="4Fe4S_Fe-S-bd"/>
</dbReference>
<evidence type="ECO:0000256" key="5">
    <source>
        <dbReference type="ARBA" id="ARBA00023014"/>
    </source>
</evidence>
<dbReference type="InterPro" id="IPR004017">
    <property type="entry name" value="Cys_rich_dom"/>
</dbReference>
<dbReference type="GO" id="GO:0019154">
    <property type="term" value="F:glycolate dehydrogenase activity"/>
    <property type="evidence" value="ECO:0007669"/>
    <property type="project" value="UniProtKB-EC"/>
</dbReference>
<protein>
    <recommendedName>
        <fullName evidence="6">Glycolate oxidase iron-sulfur subunit</fullName>
        <ecNumber evidence="6">1.1.99.14</ecNumber>
    </recommendedName>
</protein>
<feature type="compositionally biased region" description="Basic residues" evidence="7">
    <location>
        <begin position="392"/>
        <end position="406"/>
    </location>
</feature>
<evidence type="ECO:0000313" key="10">
    <source>
        <dbReference type="Proteomes" id="UP000284824"/>
    </source>
</evidence>